<keyword evidence="5" id="KW-1185">Reference proteome</keyword>
<evidence type="ECO:0000313" key="5">
    <source>
        <dbReference type="Proteomes" id="UP001404104"/>
    </source>
</evidence>
<proteinExistence type="predicted"/>
<organism evidence="4 5">
    <name type="scientific">Sphingomonas qilianensis</name>
    <dbReference type="NCBI Taxonomy" id="1736690"/>
    <lineage>
        <taxon>Bacteria</taxon>
        <taxon>Pseudomonadati</taxon>
        <taxon>Pseudomonadota</taxon>
        <taxon>Alphaproteobacteria</taxon>
        <taxon>Sphingomonadales</taxon>
        <taxon>Sphingomonadaceae</taxon>
        <taxon>Sphingomonas</taxon>
    </lineage>
</organism>
<dbReference type="InterPro" id="IPR036514">
    <property type="entry name" value="SGNH_hydro_sf"/>
</dbReference>
<name>A0ABU9XR48_9SPHN</name>
<gene>
    <name evidence="4" type="ORF">ABC969_07625</name>
</gene>
<feature type="domain" description="SGNH hydrolase-type esterase" evidence="3">
    <location>
        <begin position="108"/>
        <end position="273"/>
    </location>
</feature>
<dbReference type="InterPro" id="IPR013830">
    <property type="entry name" value="SGNH_hydro"/>
</dbReference>
<keyword evidence="2" id="KW-0732">Signal</keyword>
<dbReference type="PANTHER" id="PTHR30383">
    <property type="entry name" value="THIOESTERASE 1/PROTEASE 1/LYSOPHOSPHOLIPASE L1"/>
    <property type="match status" value="1"/>
</dbReference>
<reference evidence="4 5" key="1">
    <citation type="submission" date="2024-05" db="EMBL/GenBank/DDBJ databases">
        <authorList>
            <person name="Liu Q."/>
            <person name="Xin Y.-H."/>
        </authorList>
    </citation>
    <scope>NUCLEOTIDE SEQUENCE [LARGE SCALE GENOMIC DNA]</scope>
    <source>
        <strain evidence="4 5">CGMCC 1.15349</strain>
    </source>
</reference>
<feature type="chain" id="PRO_5046670431" evidence="2">
    <location>
        <begin position="39"/>
        <end position="292"/>
    </location>
</feature>
<evidence type="ECO:0000256" key="1">
    <source>
        <dbReference type="SAM" id="MobiDB-lite"/>
    </source>
</evidence>
<evidence type="ECO:0000259" key="3">
    <source>
        <dbReference type="Pfam" id="PF13472"/>
    </source>
</evidence>
<comment type="caution">
    <text evidence="4">The sequence shown here is derived from an EMBL/GenBank/DDBJ whole genome shotgun (WGS) entry which is preliminary data.</text>
</comment>
<feature type="signal peptide" evidence="2">
    <location>
        <begin position="1"/>
        <end position="38"/>
    </location>
</feature>
<dbReference type="Gene3D" id="3.40.50.1110">
    <property type="entry name" value="SGNH hydrolase"/>
    <property type="match status" value="1"/>
</dbReference>
<evidence type="ECO:0000256" key="2">
    <source>
        <dbReference type="SAM" id="SignalP"/>
    </source>
</evidence>
<accession>A0ABU9XR48</accession>
<feature type="region of interest" description="Disordered" evidence="1">
    <location>
        <begin position="39"/>
        <end position="59"/>
    </location>
</feature>
<dbReference type="PANTHER" id="PTHR30383:SF5">
    <property type="entry name" value="SGNH HYDROLASE-TYPE ESTERASE DOMAIN-CONTAINING PROTEIN"/>
    <property type="match status" value="1"/>
</dbReference>
<sequence>MRKLTGTALVSLDDGMQPHVARPALLAILLGASSAAFAQGAAGPPTPTTYQSSPERRAANEKDWGPWLGRFRAKLVPSLMRDFGERYIYAAANRALPPPEAGERRVVFLGDSITDRWNLAASFPGMPYVNRGIGSQVTAQMVLRFHQDVIELKPSAVVILAGINDVQGFLQQETSEQIETNWEAMADLADRHGIKLVFASLLPVNNYTDTAKDVLHERRPTELRALNAWLQRFCATRGYVYADYYARLVDGSGLLDRRLSDDGVHPLATGYARMAPVAEAAIERALAGSANR</sequence>
<dbReference type="EMBL" id="JBDIMF010000002">
    <property type="protein sequence ID" value="MEN2786285.1"/>
    <property type="molecule type" value="Genomic_DNA"/>
</dbReference>
<protein>
    <submittedName>
        <fullName evidence="4">GDSL-type esterase/lipase family protein</fullName>
    </submittedName>
</protein>
<dbReference type="InterPro" id="IPR051532">
    <property type="entry name" value="Ester_Hydrolysis_Enzymes"/>
</dbReference>
<dbReference type="RefSeq" id="WP_345864081.1">
    <property type="nucleotide sequence ID" value="NZ_JBDIMF010000002.1"/>
</dbReference>
<dbReference type="Pfam" id="PF13472">
    <property type="entry name" value="Lipase_GDSL_2"/>
    <property type="match status" value="1"/>
</dbReference>
<evidence type="ECO:0000313" key="4">
    <source>
        <dbReference type="EMBL" id="MEN2786285.1"/>
    </source>
</evidence>
<dbReference type="Proteomes" id="UP001404104">
    <property type="component" value="Unassembled WGS sequence"/>
</dbReference>
<dbReference type="SUPFAM" id="SSF52266">
    <property type="entry name" value="SGNH hydrolase"/>
    <property type="match status" value="1"/>
</dbReference>